<dbReference type="PANTHER" id="PTHR24331:SF0">
    <property type="entry name" value="DBX"/>
    <property type="match status" value="1"/>
</dbReference>
<feature type="compositionally biased region" description="Acidic residues" evidence="6">
    <location>
        <begin position="135"/>
        <end position="148"/>
    </location>
</feature>
<name>A0A813XYV1_9BILA</name>
<evidence type="ECO:0000259" key="7">
    <source>
        <dbReference type="PROSITE" id="PS50071"/>
    </source>
</evidence>
<feature type="region of interest" description="Disordered" evidence="6">
    <location>
        <begin position="190"/>
        <end position="220"/>
    </location>
</feature>
<dbReference type="PRINTS" id="PR00024">
    <property type="entry name" value="HOMEOBOX"/>
</dbReference>
<dbReference type="SUPFAM" id="SSF46689">
    <property type="entry name" value="Homeodomain-like"/>
    <property type="match status" value="1"/>
</dbReference>
<comment type="subcellular location">
    <subcellularLocation>
        <location evidence="4 5">Nucleus</location>
    </subcellularLocation>
</comment>
<dbReference type="PROSITE" id="PS50071">
    <property type="entry name" value="HOMEOBOX_2"/>
    <property type="match status" value="1"/>
</dbReference>
<gene>
    <name evidence="8" type="ORF">GPM918_LOCUS7171</name>
    <name evidence="9" type="ORF">SRO942_LOCUS7171</name>
</gene>
<dbReference type="InterPro" id="IPR009057">
    <property type="entry name" value="Homeodomain-like_sf"/>
</dbReference>
<dbReference type="InterPro" id="IPR020479">
    <property type="entry name" value="HD_metazoa"/>
</dbReference>
<accession>A0A813XYV1</accession>
<dbReference type="EMBL" id="CAJNOQ010001154">
    <property type="protein sequence ID" value="CAF0872420.1"/>
    <property type="molecule type" value="Genomic_DNA"/>
</dbReference>
<dbReference type="Gene3D" id="1.10.10.60">
    <property type="entry name" value="Homeodomain-like"/>
    <property type="match status" value="1"/>
</dbReference>
<dbReference type="InterPro" id="IPR017970">
    <property type="entry name" value="Homeobox_CS"/>
</dbReference>
<organism evidence="8 10">
    <name type="scientific">Didymodactylos carnosus</name>
    <dbReference type="NCBI Taxonomy" id="1234261"/>
    <lineage>
        <taxon>Eukaryota</taxon>
        <taxon>Metazoa</taxon>
        <taxon>Spiralia</taxon>
        <taxon>Gnathifera</taxon>
        <taxon>Rotifera</taxon>
        <taxon>Eurotatoria</taxon>
        <taxon>Bdelloidea</taxon>
        <taxon>Philodinida</taxon>
        <taxon>Philodinidae</taxon>
        <taxon>Didymodactylos</taxon>
    </lineage>
</organism>
<evidence type="ECO:0000256" key="3">
    <source>
        <dbReference type="ARBA" id="ARBA00023242"/>
    </source>
</evidence>
<dbReference type="OrthoDB" id="6159439at2759"/>
<dbReference type="CDD" id="cd00086">
    <property type="entry name" value="homeodomain"/>
    <property type="match status" value="1"/>
</dbReference>
<dbReference type="EMBL" id="CAJOBC010001154">
    <property type="protein sequence ID" value="CAF3659680.1"/>
    <property type="molecule type" value="Genomic_DNA"/>
</dbReference>
<dbReference type="SMART" id="SM00389">
    <property type="entry name" value="HOX"/>
    <property type="match status" value="1"/>
</dbReference>
<evidence type="ECO:0000256" key="5">
    <source>
        <dbReference type="RuleBase" id="RU000682"/>
    </source>
</evidence>
<dbReference type="GO" id="GO:0003677">
    <property type="term" value="F:DNA binding"/>
    <property type="evidence" value="ECO:0007669"/>
    <property type="project" value="UniProtKB-UniRule"/>
</dbReference>
<feature type="region of interest" description="Disordered" evidence="6">
    <location>
        <begin position="128"/>
        <end position="177"/>
    </location>
</feature>
<evidence type="ECO:0000313" key="8">
    <source>
        <dbReference type="EMBL" id="CAF0872420.1"/>
    </source>
</evidence>
<dbReference type="FunFam" id="1.10.10.60:FF:000769">
    <property type="match status" value="1"/>
</dbReference>
<dbReference type="Pfam" id="PF00046">
    <property type="entry name" value="Homeodomain"/>
    <property type="match status" value="1"/>
</dbReference>
<feature type="DNA-binding region" description="Homeobox" evidence="4">
    <location>
        <begin position="313"/>
        <end position="372"/>
    </location>
</feature>
<dbReference type="GO" id="GO:0005634">
    <property type="term" value="C:nucleus"/>
    <property type="evidence" value="ECO:0007669"/>
    <property type="project" value="UniProtKB-SubCell"/>
</dbReference>
<dbReference type="PANTHER" id="PTHR24331">
    <property type="entry name" value="DBX"/>
    <property type="match status" value="1"/>
</dbReference>
<evidence type="ECO:0000313" key="10">
    <source>
        <dbReference type="Proteomes" id="UP000663829"/>
    </source>
</evidence>
<dbReference type="InterPro" id="IPR051662">
    <property type="entry name" value="H2.0_Homeobox_NeuralPatt"/>
</dbReference>
<dbReference type="Proteomes" id="UP000663829">
    <property type="component" value="Unassembled WGS sequence"/>
</dbReference>
<evidence type="ECO:0000256" key="1">
    <source>
        <dbReference type="ARBA" id="ARBA00023125"/>
    </source>
</evidence>
<keyword evidence="10" id="KW-1185">Reference proteome</keyword>
<keyword evidence="1 4" id="KW-0238">DNA-binding</keyword>
<evidence type="ECO:0000256" key="6">
    <source>
        <dbReference type="SAM" id="MobiDB-lite"/>
    </source>
</evidence>
<dbReference type="AlphaFoldDB" id="A0A813XYV1"/>
<feature type="compositionally biased region" description="Polar residues" evidence="6">
    <location>
        <begin position="193"/>
        <end position="220"/>
    </location>
</feature>
<dbReference type="PROSITE" id="PS00027">
    <property type="entry name" value="HOMEOBOX_1"/>
    <property type="match status" value="1"/>
</dbReference>
<sequence length="475" mass="54623">MIEQIKYRTTTFSRNPYLLPLLSANSSSIKTEVDDNEKIELKDYRYLTTKSHQTTYTQQHTDSYYRHLSKIMSDSLSSKISLSHNHDNNNDEKSNDNSYYLEKSNHYSIVQSPPRKKLKFGVDAILGNNRQSDTGIDDSSDSDEDEQERELRRKIRVRTESPLSSTSISSGERTLSSPKEVFHENNELIPHSLTPSTNVSLSQLSSYPHQNPSSHNLSQYPYSIPSLPNGHHINTYNTGANDLLHDRFLSQLGRPSPPSSFDTSTQHNSWKPPLRSFIGNQHSYFSHHPAANLYSSMNSIFWPLGLRTKPRRGMLRRAVFSDQQRKGLEVAFSKQKYISKPERKKLAQRLALKDSQVKIWFQNRRMKWRNTKERELLTTTVNNNQPSLTTNESTNNCDLKHSVETKTFSSSHDSLCSIKPSSLSDFCECNKDENNKEAHTLVASGEIDLQKTSKILRQVSYHDRSPFHNDPQDQR</sequence>
<feature type="compositionally biased region" description="Low complexity" evidence="6">
    <location>
        <begin position="161"/>
        <end position="170"/>
    </location>
</feature>
<dbReference type="GO" id="GO:0000981">
    <property type="term" value="F:DNA-binding transcription factor activity, RNA polymerase II-specific"/>
    <property type="evidence" value="ECO:0007669"/>
    <property type="project" value="InterPro"/>
</dbReference>
<keyword evidence="2 4" id="KW-0371">Homeobox</keyword>
<feature type="domain" description="Homeobox" evidence="7">
    <location>
        <begin position="311"/>
        <end position="371"/>
    </location>
</feature>
<dbReference type="InterPro" id="IPR001356">
    <property type="entry name" value="HD"/>
</dbReference>
<comment type="caution">
    <text evidence="8">The sequence shown here is derived from an EMBL/GenBank/DDBJ whole genome shotgun (WGS) entry which is preliminary data.</text>
</comment>
<evidence type="ECO:0000313" key="9">
    <source>
        <dbReference type="EMBL" id="CAF3659680.1"/>
    </source>
</evidence>
<dbReference type="Proteomes" id="UP000681722">
    <property type="component" value="Unassembled WGS sequence"/>
</dbReference>
<evidence type="ECO:0000256" key="2">
    <source>
        <dbReference type="ARBA" id="ARBA00023155"/>
    </source>
</evidence>
<keyword evidence="3 4" id="KW-0539">Nucleus</keyword>
<evidence type="ECO:0000256" key="4">
    <source>
        <dbReference type="PROSITE-ProRule" id="PRU00108"/>
    </source>
</evidence>
<reference evidence="8" key="1">
    <citation type="submission" date="2021-02" db="EMBL/GenBank/DDBJ databases">
        <authorList>
            <person name="Nowell W R."/>
        </authorList>
    </citation>
    <scope>NUCLEOTIDE SEQUENCE</scope>
</reference>
<protein>
    <recommendedName>
        <fullName evidence="7">Homeobox domain-containing protein</fullName>
    </recommendedName>
</protein>
<proteinExistence type="predicted"/>